<dbReference type="KEGG" id="arev:RVR_10602"/>
<proteinExistence type="predicted"/>
<evidence type="ECO:0000313" key="2">
    <source>
        <dbReference type="EMBL" id="BBB00656.1"/>
    </source>
</evidence>
<evidence type="ECO:0000313" key="3">
    <source>
        <dbReference type="Proteomes" id="UP000595703"/>
    </source>
</evidence>
<dbReference type="EMBL" id="AP018365">
    <property type="protein sequence ID" value="BBB00603.1"/>
    <property type="molecule type" value="Genomic_DNA"/>
</dbReference>
<accession>A0A7U3VRA7</accession>
<dbReference type="EMBL" id="AP018365">
    <property type="protein sequence ID" value="BBB00656.1"/>
    <property type="molecule type" value="Genomic_DNA"/>
</dbReference>
<dbReference type="Proteomes" id="UP000595703">
    <property type="component" value="Chromosome"/>
</dbReference>
<dbReference type="AlphaFoldDB" id="A0A7U3VRA7"/>
<keyword evidence="3" id="KW-1185">Reference proteome</keyword>
<sequence length="258" mass="28301">MAVLYQDPSDPVSRILIPANRLFQPYFSLDAVGELRMRYSLRMDAPAELLAAAEEFFGGTVKITSSFHSDTEDHELYTDWLGVPLIVSVRIPREDSLGALRKQVSDLEQQLAAQQPSEDDESQAVVDASHPVGTPVAAYPETREDEPLLTRTRTAAWVADRHTPVVMVEDHSAWIALSHVDARTEPAPTAVMPLAERPDPLESALLSAWNNSEPEMPECHRCGNARGPWAPDPSGDRWPSGAQKLVCQVGCTAGGERP</sequence>
<gene>
    <name evidence="2" type="ORF">RVR_10602</name>
    <name evidence="1" type="ORF">RVR_7739</name>
</gene>
<reference evidence="2 3" key="2">
    <citation type="journal article" date="2011" name="J. Antibiot.">
        <title>Furaquinocins I and J: novel polyketide isoprenoid hybrid compounds from Streptomyces reveromyceticus SN-593.</title>
        <authorList>
            <person name="Panthee S."/>
            <person name="Takahashi S."/>
            <person name="Takagi H."/>
            <person name="Nogawa T."/>
            <person name="Oowada E."/>
            <person name="Uramoto M."/>
            <person name="Osada H."/>
        </authorList>
    </citation>
    <scope>NUCLEOTIDE SEQUENCE [LARGE SCALE GENOMIC DNA]</scope>
    <source>
        <strain evidence="2 3">SN-593</strain>
    </source>
</reference>
<reference evidence="2 3" key="4">
    <citation type="journal article" date="2020" name="Sci. Rep.">
        <title>beta-carboline chemical signals induce reveromycin production through a LuxR family regulator in Streptomyces sp. SN-593.</title>
        <authorList>
            <person name="Panthee S."/>
            <person name="Kito N."/>
            <person name="Hayashi T."/>
            <person name="Shimizu T."/>
            <person name="Ishikawa J."/>
            <person name="Hamamoto H."/>
            <person name="Osada H."/>
            <person name="Takahashi S."/>
        </authorList>
    </citation>
    <scope>NUCLEOTIDE SEQUENCE [LARGE SCALE GENOMIC DNA]</scope>
    <source>
        <strain evidence="2 3">SN-593</strain>
    </source>
</reference>
<evidence type="ECO:0000313" key="1">
    <source>
        <dbReference type="EMBL" id="BBB00603.1"/>
    </source>
</evidence>
<protein>
    <submittedName>
        <fullName evidence="2">Uncharacterized protein</fullName>
    </submittedName>
</protein>
<name>A0A7U3VRA7_9ACTN</name>
<dbReference type="KEGG" id="arev:RVR_7739"/>
<reference evidence="2 3" key="1">
    <citation type="journal article" date="2010" name="J. Bacteriol.">
        <title>Biochemical characterization of a novel indole prenyltransferase from Streptomyces sp. SN-593.</title>
        <authorList>
            <person name="Takahashi S."/>
            <person name="Takagi H."/>
            <person name="Toyoda A."/>
            <person name="Uramoto M."/>
            <person name="Nogawa T."/>
            <person name="Ueki M."/>
            <person name="Sakaki Y."/>
            <person name="Osada H."/>
        </authorList>
    </citation>
    <scope>NUCLEOTIDE SEQUENCE [LARGE SCALE GENOMIC DNA]</scope>
    <source>
        <strain evidence="2 3">SN-593</strain>
    </source>
</reference>
<reference evidence="2 3" key="3">
    <citation type="journal article" date="2011" name="Nat. Chem. Biol.">
        <title>Reveromycin A biosynthesis uses RevG and RevJ for stereospecific spiroacetal formation.</title>
        <authorList>
            <person name="Takahashi S."/>
            <person name="Toyoda A."/>
            <person name="Sekiyama Y."/>
            <person name="Takagi H."/>
            <person name="Nogawa T."/>
            <person name="Uramoto M."/>
            <person name="Suzuki R."/>
            <person name="Koshino H."/>
            <person name="Kumano T."/>
            <person name="Panthee S."/>
            <person name="Dairi T."/>
            <person name="Ishikawa J."/>
            <person name="Ikeda H."/>
            <person name="Sakaki Y."/>
            <person name="Osada H."/>
        </authorList>
    </citation>
    <scope>NUCLEOTIDE SEQUENCE [LARGE SCALE GENOMIC DNA]</scope>
    <source>
        <strain evidence="2 3">SN-593</strain>
    </source>
</reference>
<organism evidence="2 3">
    <name type="scientific">Actinacidiphila reveromycinica</name>
    <dbReference type="NCBI Taxonomy" id="659352"/>
    <lineage>
        <taxon>Bacteria</taxon>
        <taxon>Bacillati</taxon>
        <taxon>Actinomycetota</taxon>
        <taxon>Actinomycetes</taxon>
        <taxon>Kitasatosporales</taxon>
        <taxon>Streptomycetaceae</taxon>
        <taxon>Actinacidiphila</taxon>
    </lineage>
</organism>